<protein>
    <submittedName>
        <fullName evidence="2">Uncharacterized protein</fullName>
    </submittedName>
</protein>
<accession>A0ABS9H1C5</accession>
<evidence type="ECO:0000313" key="3">
    <source>
        <dbReference type="Proteomes" id="UP001649381"/>
    </source>
</evidence>
<keyword evidence="1" id="KW-0812">Transmembrane</keyword>
<keyword evidence="1" id="KW-0472">Membrane</keyword>
<dbReference type="Proteomes" id="UP001649381">
    <property type="component" value="Unassembled WGS sequence"/>
</dbReference>
<dbReference type="RefSeq" id="WP_236336846.1">
    <property type="nucleotide sequence ID" value="NZ_JAKIJS010000001.1"/>
</dbReference>
<gene>
    <name evidence="2" type="ORF">L2716_13755</name>
</gene>
<dbReference type="EMBL" id="JAKIJS010000001">
    <property type="protein sequence ID" value="MCF6138797.1"/>
    <property type="molecule type" value="Genomic_DNA"/>
</dbReference>
<reference evidence="2 3" key="1">
    <citation type="submission" date="2022-01" db="EMBL/GenBank/DDBJ databases">
        <title>Alkalihalobacillus sp. EGI L200015, a novel bacterium isolated from a salt lake sediment.</title>
        <authorList>
            <person name="Gao L."/>
            <person name="Fang B.-Z."/>
            <person name="Li W.-J."/>
        </authorList>
    </citation>
    <scope>NUCLEOTIDE SEQUENCE [LARGE SCALE GENOMIC DNA]</scope>
    <source>
        <strain evidence="2 3">KCTC 12718</strain>
    </source>
</reference>
<evidence type="ECO:0000256" key="1">
    <source>
        <dbReference type="SAM" id="Phobius"/>
    </source>
</evidence>
<comment type="caution">
    <text evidence="2">The sequence shown here is derived from an EMBL/GenBank/DDBJ whole genome shotgun (WGS) entry which is preliminary data.</text>
</comment>
<name>A0ABS9H1C5_9BACL</name>
<organism evidence="2 3">
    <name type="scientific">Pseudalkalibacillus berkeleyi</name>
    <dbReference type="NCBI Taxonomy" id="1069813"/>
    <lineage>
        <taxon>Bacteria</taxon>
        <taxon>Bacillati</taxon>
        <taxon>Bacillota</taxon>
        <taxon>Bacilli</taxon>
        <taxon>Bacillales</taxon>
        <taxon>Fictibacillaceae</taxon>
        <taxon>Pseudalkalibacillus</taxon>
    </lineage>
</organism>
<keyword evidence="1" id="KW-1133">Transmembrane helix</keyword>
<feature type="transmembrane region" description="Helical" evidence="1">
    <location>
        <begin position="25"/>
        <end position="45"/>
    </location>
</feature>
<sequence>MNYGKDETAATIEPSQQPKKSKKPLIISLAVIVLLGISATVYALFFNLSAKETYFLAEKKTMEQTSEDYMEMFAVNEDINEKMLEEPSKTSMNLSLNSINGLEAIDPNVAMFSSFLNQVKLNFSTQLDPENNEGLVDMKVGIGGTELVKAEAYQSETVTGLSVPLLYNQYLYMKNEEFGKVMREMDPNYVGPDTIDNFVKLQLESVENQEKLEEHLKEYGKFILDEIKDEDVTSKDGVEFEGEKYEQLTLELSEKETKDLLKALITKVKNDDELLDQYIEMGVGSNFTTMSMNKEDMKKEFISLLEEAEKNMDDVSMPDGLKSVILIDNDNLIVKRDMMFKIGDQSEIINMNLSTHALRKDDIVTDGKWELNAYPEGSKNQDYLKILFELKGEKKDEKMNHDLTGTVAIAESGEVNGATLKAGLTGKPEDMKINFEISVDEATQQIPPIKGHFTRKVTDDLDNGQYSTKGEFGLEADPGLGSPVEVVFDYESKTAFKEKLKFPNVQEDGVNVAELNDQEKQELMTEVQSRIQGLMMNSPF</sequence>
<keyword evidence="3" id="KW-1185">Reference proteome</keyword>
<proteinExistence type="predicted"/>
<evidence type="ECO:0000313" key="2">
    <source>
        <dbReference type="EMBL" id="MCF6138797.1"/>
    </source>
</evidence>